<evidence type="ECO:0000313" key="2">
    <source>
        <dbReference type="EMBL" id="AGN26869.1"/>
    </source>
</evidence>
<sequence length="127" mass="14004">MRRPPIVGLVGAVSLLVIMLLCTYKVGNLDDPVELAAWLLIDLVIFGVLCRVILMDVQWLKMFSTPTFQGYMSALIIVVTATIVCGVVFSLEPSIFTGVIVLEIAVMVFLIRYVADRMQKGKIQATV</sequence>
<evidence type="ECO:0000256" key="1">
    <source>
        <dbReference type="SAM" id="Phobius"/>
    </source>
</evidence>
<reference evidence="2 3" key="1">
    <citation type="journal article" date="2013" name="Genome Announc.">
        <title>Genome sequence of 'Candidatus Methanomassiliicoccus intestinalis' Issoire-Mx1, a third thermoplasmatales-related methanogenic archaeon from human feces.</title>
        <authorList>
            <person name="Borrel G."/>
            <person name="Harris H.M."/>
            <person name="Parisot N."/>
            <person name="Gaci N."/>
            <person name="Tottey W."/>
            <person name="Mihajlovski A."/>
            <person name="Deane J."/>
            <person name="Gribaldo S."/>
            <person name="Bardot O."/>
            <person name="Peyretaillade E."/>
            <person name="Peyret P."/>
            <person name="O'Toole P.W."/>
            <person name="Brugere J.F."/>
        </authorList>
    </citation>
    <scope>NUCLEOTIDE SEQUENCE [LARGE SCALE GENOMIC DNA]</scope>
    <source>
        <strain evidence="2 3">Issoire-Mx1</strain>
    </source>
</reference>
<dbReference type="Proteomes" id="UP000014070">
    <property type="component" value="Chromosome"/>
</dbReference>
<keyword evidence="1" id="KW-1133">Transmembrane helix</keyword>
<evidence type="ECO:0000313" key="3">
    <source>
        <dbReference type="Proteomes" id="UP000014070"/>
    </source>
</evidence>
<feature type="transmembrane region" description="Helical" evidence="1">
    <location>
        <begin position="95"/>
        <end position="115"/>
    </location>
</feature>
<dbReference type="InParanoid" id="R9T890"/>
<gene>
    <name evidence="2" type="ORF">MMINT_15620</name>
</gene>
<keyword evidence="3" id="KW-1185">Reference proteome</keyword>
<keyword evidence="1" id="KW-0812">Transmembrane</keyword>
<dbReference type="EMBL" id="CP005934">
    <property type="protein sequence ID" value="AGN26869.1"/>
    <property type="molecule type" value="Genomic_DNA"/>
</dbReference>
<feature type="transmembrane region" description="Helical" evidence="1">
    <location>
        <begin position="7"/>
        <end position="26"/>
    </location>
</feature>
<name>R9T890_METII</name>
<dbReference type="RefSeq" id="WP_020449394.1">
    <property type="nucleotide sequence ID" value="NC_021353.1"/>
</dbReference>
<dbReference type="KEGG" id="mer:MMINT_15620"/>
<feature type="transmembrane region" description="Helical" evidence="1">
    <location>
        <begin position="38"/>
        <end position="59"/>
    </location>
</feature>
<proteinExistence type="predicted"/>
<dbReference type="GeneID" id="41323935"/>
<protein>
    <submittedName>
        <fullName evidence="2">Uncharacterized protein</fullName>
    </submittedName>
</protein>
<dbReference type="AlphaFoldDB" id="R9T890"/>
<dbReference type="HOGENOM" id="CLU_1811352_0_0_2"/>
<accession>R9T890</accession>
<keyword evidence="1" id="KW-0472">Membrane</keyword>
<feature type="transmembrane region" description="Helical" evidence="1">
    <location>
        <begin position="71"/>
        <end position="89"/>
    </location>
</feature>
<organism evidence="2 3">
    <name type="scientific">Methanomassiliicoccus intestinalis (strain Issoire-Mx1)</name>
    <dbReference type="NCBI Taxonomy" id="1295009"/>
    <lineage>
        <taxon>Archaea</taxon>
        <taxon>Methanobacteriati</taxon>
        <taxon>Thermoplasmatota</taxon>
        <taxon>Thermoplasmata</taxon>
        <taxon>Methanomassiliicoccales</taxon>
        <taxon>Methanomassiliicoccaceae</taxon>
        <taxon>Methanomassiliicoccus</taxon>
    </lineage>
</organism>